<organism evidence="1 2">
    <name type="scientific">Streptomyces sanglieri</name>
    <dbReference type="NCBI Taxonomy" id="193460"/>
    <lineage>
        <taxon>Bacteria</taxon>
        <taxon>Bacillati</taxon>
        <taxon>Actinomycetota</taxon>
        <taxon>Actinomycetes</taxon>
        <taxon>Kitasatosporales</taxon>
        <taxon>Streptomycetaceae</taxon>
        <taxon>Streptomyces</taxon>
    </lineage>
</organism>
<reference evidence="2" key="1">
    <citation type="journal article" date="2019" name="Int. J. Syst. Evol. Microbiol.">
        <title>The Global Catalogue of Microorganisms (GCM) 10K type strain sequencing project: providing services to taxonomists for standard genome sequencing and annotation.</title>
        <authorList>
            <consortium name="The Broad Institute Genomics Platform"/>
            <consortium name="The Broad Institute Genome Sequencing Center for Infectious Disease"/>
            <person name="Wu L."/>
            <person name="Ma J."/>
        </authorList>
    </citation>
    <scope>NUCLEOTIDE SEQUENCE [LARGE SCALE GENOMIC DNA]</scope>
    <source>
        <strain evidence="2">JCM 12607</strain>
    </source>
</reference>
<gene>
    <name evidence="1" type="ORF">ACFQ2K_08380</name>
</gene>
<dbReference type="EMBL" id="JBHTGL010000008">
    <property type="protein sequence ID" value="MFD0622838.1"/>
    <property type="molecule type" value="Genomic_DNA"/>
</dbReference>
<protein>
    <submittedName>
        <fullName evidence="1">Uncharacterized protein</fullName>
    </submittedName>
</protein>
<evidence type="ECO:0000313" key="2">
    <source>
        <dbReference type="Proteomes" id="UP001596915"/>
    </source>
</evidence>
<sequence length="100" mass="10811">MALHHVLAGLVELGEGRATVTAPDGSRLVMYWNPRDAAASVVRKELDDPLLTESWGDHLTRITLTVRCPGAQGRLTVRWLIVDGADEAGKNELSGLAQHS</sequence>
<evidence type="ECO:0000313" key="1">
    <source>
        <dbReference type="EMBL" id="MFD0622838.1"/>
    </source>
</evidence>
<proteinExistence type="predicted"/>
<name>A0ABW2WTI7_9ACTN</name>
<keyword evidence="2" id="KW-1185">Reference proteome</keyword>
<comment type="caution">
    <text evidence="1">The sequence shown here is derived from an EMBL/GenBank/DDBJ whole genome shotgun (WGS) entry which is preliminary data.</text>
</comment>
<accession>A0ABW2WTI7</accession>
<dbReference type="Proteomes" id="UP001596915">
    <property type="component" value="Unassembled WGS sequence"/>
</dbReference>